<feature type="domain" description="Calcineurin-like phosphoesterase" evidence="5">
    <location>
        <begin position="3"/>
        <end position="193"/>
    </location>
</feature>
<dbReference type="Pfam" id="PF00149">
    <property type="entry name" value="Metallophos"/>
    <property type="match status" value="1"/>
</dbReference>
<evidence type="ECO:0000256" key="2">
    <source>
        <dbReference type="ARBA" id="ARBA00022801"/>
    </source>
</evidence>
<dbReference type="RefSeq" id="WP_264486584.1">
    <property type="nucleotide sequence ID" value="NZ_JAPDDT010000002.1"/>
</dbReference>
<organism evidence="6 7">
    <name type="scientific">Luteolibacter arcticus</name>
    <dbReference type="NCBI Taxonomy" id="1581411"/>
    <lineage>
        <taxon>Bacteria</taxon>
        <taxon>Pseudomonadati</taxon>
        <taxon>Verrucomicrobiota</taxon>
        <taxon>Verrucomicrobiia</taxon>
        <taxon>Verrucomicrobiales</taxon>
        <taxon>Verrucomicrobiaceae</taxon>
        <taxon>Luteolibacter</taxon>
    </lineage>
</organism>
<dbReference type="SUPFAM" id="SSF56300">
    <property type="entry name" value="Metallo-dependent phosphatases"/>
    <property type="match status" value="1"/>
</dbReference>
<dbReference type="EMBL" id="JAPDDT010000002">
    <property type="protein sequence ID" value="MCW1922477.1"/>
    <property type="molecule type" value="Genomic_DNA"/>
</dbReference>
<accession>A0ABT3GFU0</accession>
<evidence type="ECO:0000313" key="7">
    <source>
        <dbReference type="Proteomes" id="UP001320876"/>
    </source>
</evidence>
<dbReference type="InterPro" id="IPR029052">
    <property type="entry name" value="Metallo-depent_PP-like"/>
</dbReference>
<reference evidence="6 7" key="1">
    <citation type="submission" date="2022-10" db="EMBL/GenBank/DDBJ databases">
        <title>Luteolibacter arcticus strain CCTCC AB 2014275, whole genome shotgun sequencing project.</title>
        <authorList>
            <person name="Zhao G."/>
            <person name="Shen L."/>
        </authorList>
    </citation>
    <scope>NUCLEOTIDE SEQUENCE [LARGE SCALE GENOMIC DNA]</scope>
    <source>
        <strain evidence="6 7">CCTCC AB 2014275</strain>
    </source>
</reference>
<dbReference type="InterPro" id="IPR050884">
    <property type="entry name" value="CNP_phosphodiesterase-III"/>
</dbReference>
<gene>
    <name evidence="6" type="ORF">OKA05_07915</name>
</gene>
<dbReference type="PANTHER" id="PTHR42988">
    <property type="entry name" value="PHOSPHOHYDROLASE"/>
    <property type="match status" value="1"/>
</dbReference>
<dbReference type="Proteomes" id="UP001320876">
    <property type="component" value="Unassembled WGS sequence"/>
</dbReference>
<evidence type="ECO:0000256" key="3">
    <source>
        <dbReference type="ARBA" id="ARBA00023004"/>
    </source>
</evidence>
<evidence type="ECO:0000256" key="1">
    <source>
        <dbReference type="ARBA" id="ARBA00022723"/>
    </source>
</evidence>
<keyword evidence="3" id="KW-0408">Iron</keyword>
<protein>
    <submittedName>
        <fullName evidence="6">Metallophosphoesterase</fullName>
    </submittedName>
</protein>
<name>A0ABT3GFU0_9BACT</name>
<dbReference type="Gene3D" id="3.60.21.10">
    <property type="match status" value="1"/>
</dbReference>
<evidence type="ECO:0000256" key="4">
    <source>
        <dbReference type="ARBA" id="ARBA00025742"/>
    </source>
</evidence>
<evidence type="ECO:0000259" key="5">
    <source>
        <dbReference type="Pfam" id="PF00149"/>
    </source>
</evidence>
<keyword evidence="2" id="KW-0378">Hydrolase</keyword>
<evidence type="ECO:0000313" key="6">
    <source>
        <dbReference type="EMBL" id="MCW1922477.1"/>
    </source>
</evidence>
<dbReference type="PANTHER" id="PTHR42988:SF2">
    <property type="entry name" value="CYCLIC NUCLEOTIDE PHOSPHODIESTERASE CBUA0032-RELATED"/>
    <property type="match status" value="1"/>
</dbReference>
<comment type="caution">
    <text evidence="6">The sequence shown here is derived from an EMBL/GenBank/DDBJ whole genome shotgun (WGS) entry which is preliminary data.</text>
</comment>
<keyword evidence="1" id="KW-0479">Metal-binding</keyword>
<dbReference type="InterPro" id="IPR004843">
    <property type="entry name" value="Calcineurin-like_PHP"/>
</dbReference>
<proteinExistence type="inferred from homology"/>
<keyword evidence="7" id="KW-1185">Reference proteome</keyword>
<sequence length="268" mass="29811">MTRLLHLSDPHFGAADEATARAFLDCAADLAPDFTVLSGDLTMRARRAELQAAKSFVEQLPHPRFVIPGNHDIPAFNQLFDRVFRPFRRYRETFGRDLEPSLRSGAVEIVGLNSSRGIGFHLDWSKGRLSPQQLDQAAPRFGKSSPGLRVLTLHHPLLAPPDHRRDVVKPLPPLLSLLAAARVDLVLCGHFHQSRIGVIGQDATWSTIVSQAPTVCSTRLQGEPPGFHVIHHDGDSLRVVLHRFNENRFVESGSLELYRDQSGWHAGL</sequence>
<comment type="similarity">
    <text evidence="4">Belongs to the cyclic nucleotide phosphodiesterase class-III family.</text>
</comment>